<dbReference type="AlphaFoldDB" id="A0A8E2IFA7"/>
<keyword evidence="4" id="KW-1185">Reference proteome</keyword>
<evidence type="ECO:0000256" key="1">
    <source>
        <dbReference type="SAM" id="Phobius"/>
    </source>
</evidence>
<dbReference type="Proteomes" id="UP000189761">
    <property type="component" value="Unassembled WGS sequence"/>
</dbReference>
<evidence type="ECO:0000313" key="4">
    <source>
        <dbReference type="Proteomes" id="UP000189761"/>
    </source>
</evidence>
<evidence type="ECO:0000259" key="2">
    <source>
        <dbReference type="Pfam" id="PF09922"/>
    </source>
</evidence>
<keyword evidence="1" id="KW-0472">Membrane</keyword>
<dbReference type="EMBL" id="MTLA01000076">
    <property type="protein sequence ID" value="OOP68866.1"/>
    <property type="molecule type" value="Genomic_DNA"/>
</dbReference>
<gene>
    <name evidence="3" type="ORF">BWZ43_08200</name>
</gene>
<feature type="transmembrane region" description="Helical" evidence="1">
    <location>
        <begin position="12"/>
        <end position="43"/>
    </location>
</feature>
<reference evidence="3 4" key="1">
    <citation type="submission" date="2017-01" db="EMBL/GenBank/DDBJ databases">
        <title>Draft genome sequence of Bacillus oleronius.</title>
        <authorList>
            <person name="Allam M."/>
        </authorList>
    </citation>
    <scope>NUCLEOTIDE SEQUENCE [LARGE SCALE GENOMIC DNA]</scope>
    <source>
        <strain evidence="3 4">DSM 9356</strain>
    </source>
</reference>
<accession>A0A8E2IFA7</accession>
<dbReference type="InterPro" id="IPR047793">
    <property type="entry name" value="LiaF_C"/>
</dbReference>
<feature type="domain" description="Cell wall-active antibiotics response LiaF-like C-terminal" evidence="2">
    <location>
        <begin position="124"/>
        <end position="236"/>
    </location>
</feature>
<keyword evidence="1" id="KW-0812">Transmembrane</keyword>
<dbReference type="InterPro" id="IPR024425">
    <property type="entry name" value="LiaF-like_C"/>
</dbReference>
<dbReference type="GO" id="GO:0016020">
    <property type="term" value="C:membrane"/>
    <property type="evidence" value="ECO:0007669"/>
    <property type="project" value="InterPro"/>
</dbReference>
<proteinExistence type="predicted"/>
<evidence type="ECO:0000313" key="3">
    <source>
        <dbReference type="EMBL" id="OOP68866.1"/>
    </source>
</evidence>
<comment type="caution">
    <text evidence="3">The sequence shown here is derived from an EMBL/GenBank/DDBJ whole genome shotgun (WGS) entry which is preliminary data.</text>
</comment>
<dbReference type="RefSeq" id="WP_058002487.1">
    <property type="nucleotide sequence ID" value="NZ_CP065424.1"/>
</dbReference>
<feature type="transmembrane region" description="Helical" evidence="1">
    <location>
        <begin position="55"/>
        <end position="88"/>
    </location>
</feature>
<dbReference type="NCBIfam" id="NF040535">
    <property type="entry name" value="LiaF_C_term"/>
    <property type="match status" value="1"/>
</dbReference>
<keyword evidence="1" id="KW-1133">Transmembrane helix</keyword>
<sequence length="239" mass="27172">MGKRSEQNPITWLILVALVGILFEISFNTESLVFLGVSALLIYFGKKKSTKSSGAIYIIVGISIFVITIISTVFFKIVLFCVLIYLLFRYRKKKKHPKIIKVETVESSNQSKINRKQPYIKNKFFGNQRIENNIYEWDDINIQCGLGTTVIDLSMTMLPIGESTVVIRGVIGNIQLLTPYDVAISVNHSSITGNVNIYGLEENLFNQNTIYYSDNYDETTRKIKIITSLPFGNLEVRHV</sequence>
<name>A0A8E2IFA7_9BACI</name>
<organism evidence="3 4">
    <name type="scientific">Heyndrickxia oleronia</name>
    <dbReference type="NCBI Taxonomy" id="38875"/>
    <lineage>
        <taxon>Bacteria</taxon>
        <taxon>Bacillati</taxon>
        <taxon>Bacillota</taxon>
        <taxon>Bacilli</taxon>
        <taxon>Bacillales</taxon>
        <taxon>Bacillaceae</taxon>
        <taxon>Heyndrickxia</taxon>
    </lineage>
</organism>
<dbReference type="InterPro" id="IPR016975">
    <property type="entry name" value="Cell_wall_LiaF"/>
</dbReference>
<dbReference type="PIRSF" id="PIRSF031509">
    <property type="entry name" value="Cell_wall_LiaF/YvqF"/>
    <property type="match status" value="1"/>
</dbReference>
<protein>
    <recommendedName>
        <fullName evidence="2">Cell wall-active antibiotics response LiaF-like C-terminal domain-containing protein</fullName>
    </recommendedName>
</protein>
<dbReference type="Pfam" id="PF09922">
    <property type="entry name" value="LiaF-like_C"/>
    <property type="match status" value="1"/>
</dbReference>